<evidence type="ECO:0000313" key="2">
    <source>
        <dbReference type="Proteomes" id="UP000238655"/>
    </source>
</evidence>
<organism evidence="1 2">
    <name type="scientific">Burkholderia contaminans</name>
    <dbReference type="NCBI Taxonomy" id="488447"/>
    <lineage>
        <taxon>Bacteria</taxon>
        <taxon>Pseudomonadati</taxon>
        <taxon>Pseudomonadota</taxon>
        <taxon>Betaproteobacteria</taxon>
        <taxon>Burkholderiales</taxon>
        <taxon>Burkholderiaceae</taxon>
        <taxon>Burkholderia</taxon>
        <taxon>Burkholderia cepacia complex</taxon>
    </lineage>
</organism>
<protein>
    <recommendedName>
        <fullName evidence="3">XRE family transcriptional regulator</fullName>
    </recommendedName>
</protein>
<dbReference type="RefSeq" id="WP_089460800.1">
    <property type="nucleotide sequence ID" value="NZ_CM009575.1"/>
</dbReference>
<evidence type="ECO:0000313" key="1">
    <source>
        <dbReference type="EMBL" id="POZ81687.1"/>
    </source>
</evidence>
<dbReference type="AlphaFoldDB" id="A0A2S5DRI7"/>
<name>A0A2S5DRI7_9BURK</name>
<proteinExistence type="predicted"/>
<comment type="caution">
    <text evidence="1">The sequence shown here is derived from an EMBL/GenBank/DDBJ whole genome shotgun (WGS) entry which is preliminary data.</text>
</comment>
<dbReference type="Proteomes" id="UP000238655">
    <property type="component" value="Chromosome 1"/>
</dbReference>
<reference evidence="1 2" key="1">
    <citation type="submission" date="2018-01" db="EMBL/GenBank/DDBJ databases">
        <title>Successful Treatment of Persistent Burkholderia cepacia Bacteremia with Ceftazidime-Avibactam.</title>
        <authorList>
            <person name="Tamma P."/>
            <person name="Fan Y."/>
            <person name="Bergman Y."/>
            <person name="Sick-Samuels A."/>
            <person name="Hsu A."/>
            <person name="Timp W."/>
            <person name="Simner P."/>
        </authorList>
    </citation>
    <scope>NUCLEOTIDE SEQUENCE [LARGE SCALE GENOMIC DNA]</scope>
    <source>
        <strain evidence="1 2">170816</strain>
    </source>
</reference>
<gene>
    <name evidence="1" type="ORF">C3743_15330</name>
</gene>
<sequence>MHAAMIDLRIDWFRVLADLCHGGSSLYKLSMTTRIPRSSLQSYRDGVEPSHSVGSLLLIAWSVKTGRDPIEAPTMLERPIEAAEISATSNSI</sequence>
<dbReference type="EMBL" id="PQVP01000002">
    <property type="protein sequence ID" value="POZ81687.1"/>
    <property type="molecule type" value="Genomic_DNA"/>
</dbReference>
<accession>A0A2S5DRI7</accession>
<evidence type="ECO:0008006" key="3">
    <source>
        <dbReference type="Google" id="ProtNLM"/>
    </source>
</evidence>